<feature type="transmembrane region" description="Helical" evidence="5">
    <location>
        <begin position="6"/>
        <end position="23"/>
    </location>
</feature>
<reference evidence="7" key="1">
    <citation type="journal article" date="2020" name="mSystems">
        <title>Genome- and Community-Level Interaction Insights into Carbon Utilization and Element Cycling Functions of Hydrothermarchaeota in Hydrothermal Sediment.</title>
        <authorList>
            <person name="Zhou Z."/>
            <person name="Liu Y."/>
            <person name="Xu W."/>
            <person name="Pan J."/>
            <person name="Luo Z.H."/>
            <person name="Li M."/>
        </authorList>
    </citation>
    <scope>NUCLEOTIDE SEQUENCE</scope>
    <source>
        <strain evidence="7">HyVt-388</strain>
    </source>
</reference>
<organism evidence="7 8">
    <name type="scientific">candidate division WOR-3 bacterium</name>
    <dbReference type="NCBI Taxonomy" id="2052148"/>
    <lineage>
        <taxon>Bacteria</taxon>
        <taxon>Bacteria division WOR-3</taxon>
    </lineage>
</organism>
<keyword evidence="4 5" id="KW-0472">Membrane</keyword>
<dbReference type="AlphaFoldDB" id="A0A9C9EMM4"/>
<evidence type="ECO:0000256" key="4">
    <source>
        <dbReference type="ARBA" id="ARBA00023136"/>
    </source>
</evidence>
<feature type="domain" description="Cation/H+ exchanger transmembrane" evidence="6">
    <location>
        <begin position="12"/>
        <end position="386"/>
    </location>
</feature>
<dbReference type="PANTHER" id="PTHR43021">
    <property type="entry name" value="NA(+)/H(+) ANTIPORTER-RELATED"/>
    <property type="match status" value="1"/>
</dbReference>
<dbReference type="PANTHER" id="PTHR43021:SF2">
    <property type="entry name" value="CATION_H+ EXCHANGER DOMAIN-CONTAINING PROTEIN"/>
    <property type="match status" value="1"/>
</dbReference>
<feature type="transmembrane region" description="Helical" evidence="5">
    <location>
        <begin position="116"/>
        <end position="136"/>
    </location>
</feature>
<evidence type="ECO:0000259" key="6">
    <source>
        <dbReference type="Pfam" id="PF00999"/>
    </source>
</evidence>
<evidence type="ECO:0000256" key="3">
    <source>
        <dbReference type="ARBA" id="ARBA00022989"/>
    </source>
</evidence>
<feature type="transmembrane region" description="Helical" evidence="5">
    <location>
        <begin position="277"/>
        <end position="306"/>
    </location>
</feature>
<dbReference type="GO" id="GO:0016020">
    <property type="term" value="C:membrane"/>
    <property type="evidence" value="ECO:0007669"/>
    <property type="project" value="UniProtKB-SubCell"/>
</dbReference>
<feature type="transmembrane region" description="Helical" evidence="5">
    <location>
        <begin position="148"/>
        <end position="171"/>
    </location>
</feature>
<dbReference type="EMBL" id="DRIG01000058">
    <property type="protein sequence ID" value="HEC78541.1"/>
    <property type="molecule type" value="Genomic_DNA"/>
</dbReference>
<dbReference type="InterPro" id="IPR038770">
    <property type="entry name" value="Na+/solute_symporter_sf"/>
</dbReference>
<protein>
    <submittedName>
        <fullName evidence="7">Cation:proton antiporter</fullName>
    </submittedName>
</protein>
<dbReference type="Gene3D" id="1.20.1530.20">
    <property type="match status" value="1"/>
</dbReference>
<name>A0A9C9EMM4_UNCW3</name>
<keyword evidence="2 5" id="KW-0812">Transmembrane</keyword>
<feature type="transmembrane region" description="Helical" evidence="5">
    <location>
        <begin position="55"/>
        <end position="75"/>
    </location>
</feature>
<dbReference type="Proteomes" id="UP000885826">
    <property type="component" value="Unassembled WGS sequence"/>
</dbReference>
<accession>A0A9C9EMM4</accession>
<comment type="subcellular location">
    <subcellularLocation>
        <location evidence="1">Membrane</location>
        <topology evidence="1">Multi-pass membrane protein</topology>
    </subcellularLocation>
</comment>
<evidence type="ECO:0000256" key="1">
    <source>
        <dbReference type="ARBA" id="ARBA00004141"/>
    </source>
</evidence>
<feature type="transmembrane region" description="Helical" evidence="5">
    <location>
        <begin position="363"/>
        <end position="386"/>
    </location>
</feature>
<evidence type="ECO:0000313" key="7">
    <source>
        <dbReference type="EMBL" id="HEC78541.1"/>
    </source>
</evidence>
<feature type="transmembrane region" description="Helical" evidence="5">
    <location>
        <begin position="191"/>
        <end position="213"/>
    </location>
</feature>
<proteinExistence type="predicted"/>
<feature type="transmembrane region" description="Helical" evidence="5">
    <location>
        <begin position="87"/>
        <end position="110"/>
    </location>
</feature>
<keyword evidence="3 5" id="KW-1133">Transmembrane helix</keyword>
<dbReference type="GO" id="GO:1902600">
    <property type="term" value="P:proton transmembrane transport"/>
    <property type="evidence" value="ECO:0007669"/>
    <property type="project" value="InterPro"/>
</dbReference>
<dbReference type="InterPro" id="IPR006153">
    <property type="entry name" value="Cation/H_exchanger_TM"/>
</dbReference>
<sequence length="399" mass="42791">MLNTLLSLGLILTIGLIGARLFKKLKFPSVTAYIVFGIILGPHILKLIAEDVLNSTTFISNIALGLIAVSLGQNFTITKLRRIGKSVLAISLGEVIGSFSLVFFFLFFIIKTPLPIALILAAIAPATAPAAVVMVTREYRAKGPFTDTLLGVVAIDDAWGIILFAFCLALAKSFASAHIGIFANIFSDVVHGFWEVLGGLGLGISLGFVYSYFLKYLRTSSNILIYTLGIILINSGLSIMLNVSLLLANMFFGAVIANRIKLCDEIFEILKKFDPPLYLLFFVLAGASLEIPNIPALGLIGIVYVLTRLPGEMLGAFSGAYLAKASKKIKKYLGLGLAPQAGVAIGLALVAKTYFTNSIGDTILSTIIVTTVIYELIGPFFVKIALEKAGEVGKSPHEY</sequence>
<evidence type="ECO:0000313" key="8">
    <source>
        <dbReference type="Proteomes" id="UP000885826"/>
    </source>
</evidence>
<feature type="transmembrane region" description="Helical" evidence="5">
    <location>
        <begin position="30"/>
        <end position="49"/>
    </location>
</feature>
<feature type="transmembrane region" description="Helical" evidence="5">
    <location>
        <begin position="332"/>
        <end position="351"/>
    </location>
</feature>
<evidence type="ECO:0000256" key="2">
    <source>
        <dbReference type="ARBA" id="ARBA00022692"/>
    </source>
</evidence>
<gene>
    <name evidence="7" type="ORF">ENI34_05280</name>
</gene>
<comment type="caution">
    <text evidence="7">The sequence shown here is derived from an EMBL/GenBank/DDBJ whole genome shotgun (WGS) entry which is preliminary data.</text>
</comment>
<dbReference type="GO" id="GO:0015297">
    <property type="term" value="F:antiporter activity"/>
    <property type="evidence" value="ECO:0007669"/>
    <property type="project" value="InterPro"/>
</dbReference>
<feature type="transmembrane region" description="Helical" evidence="5">
    <location>
        <begin position="225"/>
        <end position="257"/>
    </location>
</feature>
<evidence type="ECO:0000256" key="5">
    <source>
        <dbReference type="SAM" id="Phobius"/>
    </source>
</evidence>
<dbReference type="Pfam" id="PF00999">
    <property type="entry name" value="Na_H_Exchanger"/>
    <property type="match status" value="1"/>
</dbReference>